<organism evidence="2">
    <name type="scientific">bioreactor metagenome</name>
    <dbReference type="NCBI Taxonomy" id="1076179"/>
    <lineage>
        <taxon>unclassified sequences</taxon>
        <taxon>metagenomes</taxon>
        <taxon>ecological metagenomes</taxon>
    </lineage>
</organism>
<proteinExistence type="predicted"/>
<dbReference type="InterPro" id="IPR010693">
    <property type="entry name" value="Divergent_4Fe-4S_mono-cluster"/>
</dbReference>
<dbReference type="EMBL" id="VSSQ01000003">
    <property type="protein sequence ID" value="MPL56727.1"/>
    <property type="molecule type" value="Genomic_DNA"/>
</dbReference>
<accession>A0A644SR05</accession>
<dbReference type="SUPFAM" id="SSF54862">
    <property type="entry name" value="4Fe-4S ferredoxins"/>
    <property type="match status" value="1"/>
</dbReference>
<name>A0A644SR05_9ZZZZ</name>
<reference evidence="2" key="1">
    <citation type="submission" date="2019-08" db="EMBL/GenBank/DDBJ databases">
        <authorList>
            <person name="Kucharzyk K."/>
            <person name="Murdoch R.W."/>
            <person name="Higgins S."/>
            <person name="Loffler F."/>
        </authorList>
    </citation>
    <scope>NUCLEOTIDE SEQUENCE</scope>
</reference>
<dbReference type="Gene3D" id="3.30.70.20">
    <property type="match status" value="1"/>
</dbReference>
<evidence type="ECO:0000313" key="2">
    <source>
        <dbReference type="EMBL" id="MPL56727.1"/>
    </source>
</evidence>
<sequence length="71" mass="7936">MPDQNIKEYSNGEVTVLWDASKCIHSANCVKNLPEVFKPKEKPWVQMENSTSENIISTVNKCPSGALSLKK</sequence>
<comment type="caution">
    <text evidence="2">The sequence shown here is derived from an EMBL/GenBank/DDBJ whole genome shotgun (WGS) entry which is preliminary data.</text>
</comment>
<feature type="domain" description="Divergent 4Fe-4S mono-cluster" evidence="1">
    <location>
        <begin position="9"/>
        <end position="69"/>
    </location>
</feature>
<gene>
    <name evidence="2" type="ORF">SDC9_02216</name>
</gene>
<evidence type="ECO:0000259" key="1">
    <source>
        <dbReference type="Pfam" id="PF06902"/>
    </source>
</evidence>
<dbReference type="Pfam" id="PF06902">
    <property type="entry name" value="Fer4_19"/>
    <property type="match status" value="1"/>
</dbReference>
<dbReference type="AlphaFoldDB" id="A0A644SR05"/>
<protein>
    <recommendedName>
        <fullName evidence="1">Divergent 4Fe-4S mono-cluster domain-containing protein</fullName>
    </recommendedName>
</protein>